<keyword evidence="2" id="KW-1185">Reference proteome</keyword>
<dbReference type="Proteomes" id="UP000324222">
    <property type="component" value="Unassembled WGS sequence"/>
</dbReference>
<name>A0A5B7EVJ1_PORTR</name>
<gene>
    <name evidence="1" type="ORF">E2C01_030372</name>
</gene>
<evidence type="ECO:0000313" key="2">
    <source>
        <dbReference type="Proteomes" id="UP000324222"/>
    </source>
</evidence>
<proteinExistence type="predicted"/>
<accession>A0A5B7EVJ1</accession>
<sequence length="83" mass="9310">MLVFVTKGRRGKQQRVDKALFITVSVSVREGPLVLLRSVAQPWFITEQRQLGAITIITTPRSTSSLHYSCMVTLQTDTCRADT</sequence>
<reference evidence="1 2" key="1">
    <citation type="submission" date="2019-05" db="EMBL/GenBank/DDBJ databases">
        <title>Another draft genome of Portunus trituberculatus and its Hox gene families provides insights of decapod evolution.</title>
        <authorList>
            <person name="Jeong J.-H."/>
            <person name="Song I."/>
            <person name="Kim S."/>
            <person name="Choi T."/>
            <person name="Kim D."/>
            <person name="Ryu S."/>
            <person name="Kim W."/>
        </authorList>
    </citation>
    <scope>NUCLEOTIDE SEQUENCE [LARGE SCALE GENOMIC DNA]</scope>
    <source>
        <tissue evidence="1">Muscle</tissue>
    </source>
</reference>
<organism evidence="1 2">
    <name type="scientific">Portunus trituberculatus</name>
    <name type="common">Swimming crab</name>
    <name type="synonym">Neptunus trituberculatus</name>
    <dbReference type="NCBI Taxonomy" id="210409"/>
    <lineage>
        <taxon>Eukaryota</taxon>
        <taxon>Metazoa</taxon>
        <taxon>Ecdysozoa</taxon>
        <taxon>Arthropoda</taxon>
        <taxon>Crustacea</taxon>
        <taxon>Multicrustacea</taxon>
        <taxon>Malacostraca</taxon>
        <taxon>Eumalacostraca</taxon>
        <taxon>Eucarida</taxon>
        <taxon>Decapoda</taxon>
        <taxon>Pleocyemata</taxon>
        <taxon>Brachyura</taxon>
        <taxon>Eubrachyura</taxon>
        <taxon>Portunoidea</taxon>
        <taxon>Portunidae</taxon>
        <taxon>Portuninae</taxon>
        <taxon>Portunus</taxon>
    </lineage>
</organism>
<evidence type="ECO:0000313" key="1">
    <source>
        <dbReference type="EMBL" id="MPC36903.1"/>
    </source>
</evidence>
<dbReference type="EMBL" id="VSRR010003631">
    <property type="protein sequence ID" value="MPC36903.1"/>
    <property type="molecule type" value="Genomic_DNA"/>
</dbReference>
<dbReference type="AlphaFoldDB" id="A0A5B7EVJ1"/>
<protein>
    <submittedName>
        <fullName evidence="1">Uncharacterized protein</fullName>
    </submittedName>
</protein>
<comment type="caution">
    <text evidence="1">The sequence shown here is derived from an EMBL/GenBank/DDBJ whole genome shotgun (WGS) entry which is preliminary data.</text>
</comment>